<evidence type="ECO:0000256" key="1">
    <source>
        <dbReference type="SAM" id="MobiDB-lite"/>
    </source>
</evidence>
<evidence type="ECO:0000313" key="3">
    <source>
        <dbReference type="EMBL" id="ROR67150.1"/>
    </source>
</evidence>
<dbReference type="InterPro" id="IPR011009">
    <property type="entry name" value="Kinase-like_dom_sf"/>
</dbReference>
<evidence type="ECO:0000313" key="4">
    <source>
        <dbReference type="Proteomes" id="UP000275456"/>
    </source>
</evidence>
<gene>
    <name evidence="3" type="ORF">EDD26_2553</name>
</gene>
<feature type="compositionally biased region" description="Low complexity" evidence="1">
    <location>
        <begin position="338"/>
        <end position="353"/>
    </location>
</feature>
<dbReference type="AlphaFoldDB" id="A0A3N2AW21"/>
<feature type="compositionally biased region" description="Low complexity" evidence="1">
    <location>
        <begin position="10"/>
        <end position="24"/>
    </location>
</feature>
<dbReference type="Gene3D" id="1.10.510.10">
    <property type="entry name" value="Transferase(Phosphotransferase) domain 1"/>
    <property type="match status" value="1"/>
</dbReference>
<keyword evidence="2" id="KW-0472">Membrane</keyword>
<keyword evidence="2" id="KW-0812">Transmembrane</keyword>
<protein>
    <recommendedName>
        <fullName evidence="5">Protein kinase domain-containing protein</fullName>
    </recommendedName>
</protein>
<dbReference type="RefSeq" id="WP_123698051.1">
    <property type="nucleotide sequence ID" value="NZ_RKHJ01000001.1"/>
</dbReference>
<evidence type="ECO:0000256" key="2">
    <source>
        <dbReference type="SAM" id="Phobius"/>
    </source>
</evidence>
<dbReference type="Proteomes" id="UP000275456">
    <property type="component" value="Unassembled WGS sequence"/>
</dbReference>
<feature type="region of interest" description="Disordered" evidence="1">
    <location>
        <begin position="1"/>
        <end position="34"/>
    </location>
</feature>
<dbReference type="EMBL" id="RKHJ01000001">
    <property type="protein sequence ID" value="ROR67150.1"/>
    <property type="molecule type" value="Genomic_DNA"/>
</dbReference>
<reference evidence="3 4" key="1">
    <citation type="submission" date="2018-11" db="EMBL/GenBank/DDBJ databases">
        <title>Sequencing the genomes of 1000 actinobacteria strains.</title>
        <authorList>
            <person name="Klenk H.-P."/>
        </authorList>
    </citation>
    <scope>NUCLEOTIDE SEQUENCE [LARGE SCALE GENOMIC DNA]</scope>
    <source>
        <strain evidence="3 4">DSM 9580</strain>
    </source>
</reference>
<keyword evidence="2" id="KW-1133">Transmembrane helix</keyword>
<evidence type="ECO:0008006" key="5">
    <source>
        <dbReference type="Google" id="ProtNLM"/>
    </source>
</evidence>
<name>A0A3N2AW21_9MICO</name>
<proteinExistence type="predicted"/>
<feature type="transmembrane region" description="Helical" evidence="2">
    <location>
        <begin position="302"/>
        <end position="321"/>
    </location>
</feature>
<feature type="region of interest" description="Disordered" evidence="1">
    <location>
        <begin position="325"/>
        <end position="362"/>
    </location>
</feature>
<comment type="caution">
    <text evidence="3">The sequence shown here is derived from an EMBL/GenBank/DDBJ whole genome shotgun (WGS) entry which is preliminary data.</text>
</comment>
<organism evidence="3 4">
    <name type="scientific">Agrococcus jenensis</name>
    <dbReference type="NCBI Taxonomy" id="46353"/>
    <lineage>
        <taxon>Bacteria</taxon>
        <taxon>Bacillati</taxon>
        <taxon>Actinomycetota</taxon>
        <taxon>Actinomycetes</taxon>
        <taxon>Micrococcales</taxon>
        <taxon>Microbacteriaceae</taxon>
        <taxon>Agrococcus</taxon>
    </lineage>
</organism>
<keyword evidence="4" id="KW-1185">Reference proteome</keyword>
<accession>A0A3N2AW21</accession>
<sequence length="453" mass="46222">MDQVDETAAADEAASADDAAAADGGADREDGPTIAGHPLVRLLRRTGEREVWVAADASGSGVELHRSMPGEEALLAREVEALLLADHPHLVPILDVATDAGVVVVRPLLPHDLADWLRDRGAPDPGEAVTALAPIAAALGALHAVGATAGAVSAQHVRLDADGAPLLTGEGARVEATRPSIAWREGSAGVAADADAWRSLAEAVLAARGEALPDAALRAIDARDLAAAASALLEAWPALPLVLEPGVGPAVATTQVRRRIRAEGLEAVWARAAVLLERVAARMPRPGSGAAARSLAAVRPRFWAVAVGGVAAVALALLLPAPGAADEGSRATGRSDAQAPPTASPTASPTGSPQPQPEAMTDDPVAGAALLLAEREACLAAGDAACLVGLHEPDSPQLTAASPWRMPDDARLELVQRLGDAWLLRVVSERAPASVLVMSTEAGWTLRDAWPAP</sequence>
<dbReference type="OrthoDB" id="5125808at2"/>
<dbReference type="SUPFAM" id="SSF56112">
    <property type="entry name" value="Protein kinase-like (PK-like)"/>
    <property type="match status" value="1"/>
</dbReference>